<dbReference type="SMART" id="SM00099">
    <property type="entry name" value="btg1"/>
    <property type="match status" value="1"/>
</dbReference>
<dbReference type="InterPro" id="IPR033332">
    <property type="entry name" value="BTG"/>
</dbReference>
<dbReference type="GO" id="GO:0008285">
    <property type="term" value="P:negative regulation of cell population proliferation"/>
    <property type="evidence" value="ECO:0007669"/>
    <property type="project" value="TreeGrafter"/>
</dbReference>
<evidence type="ECO:0000313" key="4">
    <source>
        <dbReference type="Proteomes" id="UP000549394"/>
    </source>
</evidence>
<gene>
    <name evidence="3" type="ORF">DGYR_LOCUS1760</name>
</gene>
<dbReference type="PANTHER" id="PTHR22978:SF22">
    <property type="entry name" value="BTG FAMILY PROTEIN"/>
    <property type="match status" value="1"/>
</dbReference>
<proteinExistence type="inferred from homology"/>
<comment type="caution">
    <text evidence="3">The sequence shown here is derived from an EMBL/GenBank/DDBJ whole genome shotgun (WGS) entry which is preliminary data.</text>
</comment>
<dbReference type="InterPro" id="IPR002087">
    <property type="entry name" value="Anti_prolifrtn"/>
</dbReference>
<keyword evidence="4" id="KW-1185">Reference proteome</keyword>
<comment type="similarity">
    <text evidence="1">Belongs to the BTG family.</text>
</comment>
<dbReference type="Proteomes" id="UP000549394">
    <property type="component" value="Unassembled WGS sequence"/>
</dbReference>
<dbReference type="AlphaFoldDB" id="A0A7I8V8U6"/>
<dbReference type="Gene3D" id="3.90.640.90">
    <property type="entry name" value="Anti-proliferative protein, N-terminal domain"/>
    <property type="match status" value="1"/>
</dbReference>
<dbReference type="Pfam" id="PF07742">
    <property type="entry name" value="BTG"/>
    <property type="match status" value="1"/>
</dbReference>
<dbReference type="SUPFAM" id="SSF160696">
    <property type="entry name" value="BTG domain-like"/>
    <property type="match status" value="1"/>
</dbReference>
<sequence length="145" mass="16754">MLQEIRNAVDFITTVLLKRQSVSENICEKFNITLIDAFKQRFREHWFPESPDRGSAYRCVRINYDMDPILSKVCAKIGLDINLLKSSLPYEITVWIDPEEVCYRIGEDGSIGVLYASKQEMTQRSCKREASPVQRLQMAQPVYAS</sequence>
<evidence type="ECO:0000256" key="1">
    <source>
        <dbReference type="ARBA" id="ARBA00007989"/>
    </source>
</evidence>
<accession>A0A7I8V8U6</accession>
<dbReference type="InterPro" id="IPR036054">
    <property type="entry name" value="BTG-like_sf"/>
</dbReference>
<evidence type="ECO:0000313" key="3">
    <source>
        <dbReference type="EMBL" id="CAD5112654.1"/>
    </source>
</evidence>
<dbReference type="EMBL" id="CAJFCJ010000002">
    <property type="protein sequence ID" value="CAD5112654.1"/>
    <property type="molecule type" value="Genomic_DNA"/>
</dbReference>
<evidence type="ECO:0000259" key="2">
    <source>
        <dbReference type="SMART" id="SM00099"/>
    </source>
</evidence>
<dbReference type="PANTHER" id="PTHR22978">
    <property type="entry name" value="B-CELL TRANSLOCATION GENE"/>
    <property type="match status" value="1"/>
</dbReference>
<dbReference type="PRINTS" id="PR00310">
    <property type="entry name" value="ANTIPRLFBTG1"/>
</dbReference>
<name>A0A7I8V8U6_9ANNE</name>
<dbReference type="GO" id="GO:0005634">
    <property type="term" value="C:nucleus"/>
    <property type="evidence" value="ECO:0007669"/>
    <property type="project" value="TreeGrafter"/>
</dbReference>
<dbReference type="OrthoDB" id="19928at2759"/>
<organism evidence="3 4">
    <name type="scientific">Dimorphilus gyrociliatus</name>
    <dbReference type="NCBI Taxonomy" id="2664684"/>
    <lineage>
        <taxon>Eukaryota</taxon>
        <taxon>Metazoa</taxon>
        <taxon>Spiralia</taxon>
        <taxon>Lophotrochozoa</taxon>
        <taxon>Annelida</taxon>
        <taxon>Polychaeta</taxon>
        <taxon>Polychaeta incertae sedis</taxon>
        <taxon>Dinophilidae</taxon>
        <taxon>Dimorphilus</taxon>
    </lineage>
</organism>
<reference evidence="3 4" key="1">
    <citation type="submission" date="2020-08" db="EMBL/GenBank/DDBJ databases">
        <authorList>
            <person name="Hejnol A."/>
        </authorList>
    </citation>
    <scope>NUCLEOTIDE SEQUENCE [LARGE SCALE GENOMIC DNA]</scope>
</reference>
<feature type="domain" description="Anti-proliferative protein" evidence="2">
    <location>
        <begin position="1"/>
        <end position="108"/>
    </location>
</feature>
<protein>
    <recommendedName>
        <fullName evidence="2">Anti-proliferative protein domain-containing protein</fullName>
    </recommendedName>
</protein>
<dbReference type="GO" id="GO:0005737">
    <property type="term" value="C:cytoplasm"/>
    <property type="evidence" value="ECO:0007669"/>
    <property type="project" value="TreeGrafter"/>
</dbReference>